<dbReference type="PANTHER" id="PTHR43507:SF1">
    <property type="entry name" value="NADH-UBIQUINONE OXIDOREDUCTASE CHAIN 4"/>
    <property type="match status" value="1"/>
</dbReference>
<feature type="transmembrane region" description="Helical" evidence="10">
    <location>
        <begin position="168"/>
        <end position="189"/>
    </location>
</feature>
<comment type="similarity">
    <text evidence="3 10">Belongs to the complex I subunit 4 family.</text>
</comment>
<keyword evidence="10" id="KW-0813">Transport</keyword>
<keyword evidence="10" id="KW-0520">NAD</keyword>
<dbReference type="GO" id="GO:0048039">
    <property type="term" value="F:ubiquinone binding"/>
    <property type="evidence" value="ECO:0007669"/>
    <property type="project" value="TreeGrafter"/>
</dbReference>
<feature type="transmembrane region" description="Helical" evidence="10">
    <location>
        <begin position="302"/>
        <end position="320"/>
    </location>
</feature>
<comment type="function">
    <text evidence="1">Core subunit of the mitochondrial membrane respiratory chain NADH dehydrogenase (Complex I) that is believed to belong to the minimal assembly required for catalysis. Complex I functions in the transfer of electrons from NADH to the respiratory chain. The immediate electron acceptor for the enzyme is believed to be ubiquinone.</text>
</comment>
<comment type="subcellular location">
    <subcellularLocation>
        <location evidence="2">Membrane</location>
        <topology evidence="2">Multi-pass membrane protein</topology>
    </subcellularLocation>
    <subcellularLocation>
        <location evidence="10">Mitochondrion membrane</location>
        <topology evidence="10">Multi-pass membrane protein</topology>
    </subcellularLocation>
</comment>
<keyword evidence="10" id="KW-0830">Ubiquinone</keyword>
<dbReference type="InterPro" id="IPR010227">
    <property type="entry name" value="NADH_Q_OxRdtase_chainM/4"/>
</dbReference>
<evidence type="ECO:0000256" key="8">
    <source>
        <dbReference type="ARBA" id="ARBA00023136"/>
    </source>
</evidence>
<keyword evidence="10" id="KW-0679">Respiratory chain</keyword>
<dbReference type="PANTHER" id="PTHR43507">
    <property type="entry name" value="NADH-UBIQUINONE OXIDOREDUCTASE CHAIN 4"/>
    <property type="match status" value="1"/>
</dbReference>
<evidence type="ECO:0000256" key="10">
    <source>
        <dbReference type="RuleBase" id="RU003297"/>
    </source>
</evidence>
<dbReference type="PRINTS" id="PR01437">
    <property type="entry name" value="NUOXDRDTASE4"/>
</dbReference>
<dbReference type="GO" id="GO:0008137">
    <property type="term" value="F:NADH dehydrogenase (ubiquinone) activity"/>
    <property type="evidence" value="ECO:0007669"/>
    <property type="project" value="UniProtKB-UniRule"/>
</dbReference>
<feature type="transmembrane region" description="Helical" evidence="10">
    <location>
        <begin position="33"/>
        <end position="50"/>
    </location>
</feature>
<evidence type="ECO:0000256" key="2">
    <source>
        <dbReference type="ARBA" id="ARBA00004141"/>
    </source>
</evidence>
<sequence>MIYFALIIIPIITILHIIMVPREKHNELNKCALFWSLTLLLVFCYLYLFSENMKQIQFIQSYDWLKHLGLYLYWGNITFVLDTLSLLFIGLSILLTPICVLISWNTIRIFKKEFLLVIFLILILLIHVFAIMDLLGFYILFETILIPMFVIIGVWGSREEKIRAAYYFFFYTLIGSLLMLLSIFKIYALTGTTHYYALLHLEIPKNNQYWLFLGFFASLAVKIPMFPCHIWLPQAHVEAPIAGSVLLAGILLKLGGYGFIRFSLPLFPIASEIFSPCIIIISIIAIVYGAFTTCRQSDIKRLIAYSSISHMGLVTVSLFTNSLEGYIASIIMMLAHGLVSSGLFMISFTLYNRFHTRIIKYFKGLVTPAPLLSSLTFILVLGNISFPGTINFIAEFSSIVAATKYSIFIGISVCVGIFLGTVYSLSVYNKIYFGTLSNFTYYTRDLNALEYHSFIPLIGLILILGIIPNFILPWLLNTLTFQISL</sequence>
<keyword evidence="10 12" id="KW-0496">Mitochondrion</keyword>
<dbReference type="NCBIfam" id="TIGR01972">
    <property type="entry name" value="NDH_I_M"/>
    <property type="match status" value="1"/>
</dbReference>
<dbReference type="EC" id="7.1.1.2" evidence="4 10"/>
<evidence type="ECO:0000259" key="11">
    <source>
        <dbReference type="Pfam" id="PF00361"/>
    </source>
</evidence>
<feature type="transmembrane region" description="Helical" evidence="10">
    <location>
        <begin position="114"/>
        <end position="131"/>
    </location>
</feature>
<feature type="transmembrane region" description="Helical" evidence="10">
    <location>
        <begin position="405"/>
        <end position="428"/>
    </location>
</feature>
<feature type="transmembrane region" description="Helical" evidence="10">
    <location>
        <begin position="371"/>
        <end position="393"/>
    </location>
</feature>
<keyword evidence="6 10" id="KW-0812">Transmembrane</keyword>
<comment type="catalytic activity">
    <reaction evidence="9 10">
        <text>a ubiquinone + NADH + 5 H(+)(in) = a ubiquinol + NAD(+) + 4 H(+)(out)</text>
        <dbReference type="Rhea" id="RHEA:29091"/>
        <dbReference type="Rhea" id="RHEA-COMP:9565"/>
        <dbReference type="Rhea" id="RHEA-COMP:9566"/>
        <dbReference type="ChEBI" id="CHEBI:15378"/>
        <dbReference type="ChEBI" id="CHEBI:16389"/>
        <dbReference type="ChEBI" id="CHEBI:17976"/>
        <dbReference type="ChEBI" id="CHEBI:57540"/>
        <dbReference type="ChEBI" id="CHEBI:57945"/>
        <dbReference type="EC" id="7.1.1.2"/>
    </reaction>
</comment>
<organism evidence="12">
    <name type="scientific">Millepora sp. EK-2011</name>
    <dbReference type="NCBI Taxonomy" id="1104536"/>
    <lineage>
        <taxon>Eukaryota</taxon>
        <taxon>Metazoa</taxon>
        <taxon>Cnidaria</taxon>
        <taxon>Hydrozoa</taxon>
        <taxon>Hydroidolina</taxon>
        <taxon>Anthoathecata</taxon>
        <taxon>Capitata</taxon>
        <taxon>Milleporidae</taxon>
        <taxon>Millepora</taxon>
    </lineage>
</organism>
<gene>
    <name evidence="12" type="primary">nad4</name>
</gene>
<dbReference type="EMBL" id="JN700943">
    <property type="protein sequence ID" value="AER54550.1"/>
    <property type="molecule type" value="Genomic_DNA"/>
</dbReference>
<evidence type="ECO:0000256" key="5">
    <source>
        <dbReference type="ARBA" id="ARBA00021006"/>
    </source>
</evidence>
<evidence type="ECO:0000313" key="12">
    <source>
        <dbReference type="EMBL" id="AER54550.1"/>
    </source>
</evidence>
<dbReference type="InterPro" id="IPR003918">
    <property type="entry name" value="NADH_UbQ_OxRdtase"/>
</dbReference>
<evidence type="ECO:0000256" key="1">
    <source>
        <dbReference type="ARBA" id="ARBA00003257"/>
    </source>
</evidence>
<name>G9ISQ1_9CNID</name>
<evidence type="ECO:0000256" key="7">
    <source>
        <dbReference type="ARBA" id="ARBA00022989"/>
    </source>
</evidence>
<feature type="transmembrane region" description="Helical" evidence="10">
    <location>
        <begin position="137"/>
        <end position="156"/>
    </location>
</feature>
<feature type="transmembrane region" description="Helical" evidence="10">
    <location>
        <begin position="326"/>
        <end position="351"/>
    </location>
</feature>
<feature type="transmembrane region" description="Helical" evidence="10">
    <location>
        <begin position="454"/>
        <end position="476"/>
    </location>
</feature>
<keyword evidence="8 10" id="KW-0472">Membrane</keyword>
<geneLocation type="mitochondrion" evidence="12"/>
<dbReference type="GO" id="GO:0042773">
    <property type="term" value="P:ATP synthesis coupled electron transport"/>
    <property type="evidence" value="ECO:0007669"/>
    <property type="project" value="InterPro"/>
</dbReference>
<feature type="transmembrane region" description="Helical" evidence="10">
    <location>
        <begin position="239"/>
        <end position="260"/>
    </location>
</feature>
<feature type="transmembrane region" description="Helical" evidence="10">
    <location>
        <begin position="6"/>
        <end position="21"/>
    </location>
</feature>
<dbReference type="AlphaFoldDB" id="G9ISQ1"/>
<dbReference type="Pfam" id="PF00361">
    <property type="entry name" value="Proton_antipo_M"/>
    <property type="match status" value="1"/>
</dbReference>
<dbReference type="GO" id="GO:0031966">
    <property type="term" value="C:mitochondrial membrane"/>
    <property type="evidence" value="ECO:0007669"/>
    <property type="project" value="UniProtKB-SubCell"/>
</dbReference>
<keyword evidence="10" id="KW-0249">Electron transport</keyword>
<keyword evidence="12" id="KW-0560">Oxidoreductase</keyword>
<evidence type="ECO:0000256" key="9">
    <source>
        <dbReference type="ARBA" id="ARBA00049551"/>
    </source>
</evidence>
<evidence type="ECO:0000256" key="6">
    <source>
        <dbReference type="ARBA" id="ARBA00022692"/>
    </source>
</evidence>
<protein>
    <recommendedName>
        <fullName evidence="5 10">NADH-ubiquinone oxidoreductase chain 4</fullName>
        <ecNumber evidence="4 10">7.1.1.2</ecNumber>
    </recommendedName>
</protein>
<feature type="transmembrane region" description="Helical" evidence="10">
    <location>
        <begin position="209"/>
        <end position="232"/>
    </location>
</feature>
<dbReference type="GO" id="GO:0003954">
    <property type="term" value="F:NADH dehydrogenase activity"/>
    <property type="evidence" value="ECO:0007669"/>
    <property type="project" value="TreeGrafter"/>
</dbReference>
<evidence type="ECO:0000256" key="4">
    <source>
        <dbReference type="ARBA" id="ARBA00012944"/>
    </source>
</evidence>
<keyword evidence="7 10" id="KW-1133">Transmembrane helix</keyword>
<accession>G9ISQ1</accession>
<dbReference type="GO" id="GO:0015990">
    <property type="term" value="P:electron transport coupled proton transport"/>
    <property type="evidence" value="ECO:0007669"/>
    <property type="project" value="TreeGrafter"/>
</dbReference>
<feature type="transmembrane region" description="Helical" evidence="10">
    <location>
        <begin position="70"/>
        <end position="102"/>
    </location>
</feature>
<dbReference type="InterPro" id="IPR001750">
    <property type="entry name" value="ND/Mrp_TM"/>
</dbReference>
<feature type="domain" description="NADH:quinone oxidoreductase/Mrp antiporter transmembrane" evidence="11">
    <location>
        <begin position="132"/>
        <end position="418"/>
    </location>
</feature>
<comment type="function">
    <text evidence="10">Core subunit of the mitochondrial membrane respiratory chain NADH dehydrogenase (Complex I) which catalyzes electron transfer from NADH through the respiratory chain, using ubiquinone as an electron acceptor. Essential for the catalytic activity and assembly of complex I.</text>
</comment>
<evidence type="ECO:0000256" key="3">
    <source>
        <dbReference type="ARBA" id="ARBA00009025"/>
    </source>
</evidence>
<proteinExistence type="inferred from homology"/>
<reference evidence="12" key="1">
    <citation type="journal article" date="2012" name="Genome Biol. Evol.">
        <title>Evolution of linear mitochondrial genomes in medusozoan cnidarians.</title>
        <authorList>
            <person name="Kayal E."/>
            <person name="Bentlage B."/>
            <person name="Collins A.G."/>
            <person name="Kayal M."/>
            <person name="Pirro S."/>
            <person name="Lavrov D.V."/>
        </authorList>
    </citation>
    <scope>NUCLEOTIDE SEQUENCE</scope>
</reference>
<feature type="transmembrane region" description="Helical" evidence="10">
    <location>
        <begin position="266"/>
        <end position="290"/>
    </location>
</feature>